<keyword evidence="14" id="KW-1185">Reference proteome</keyword>
<dbReference type="FunFam" id="3.30.40.10:FF:000129">
    <property type="entry name" value="RBR-type E3 ubiquitin transferase"/>
    <property type="match status" value="1"/>
</dbReference>
<keyword evidence="8" id="KW-0862">Zinc</keyword>
<dbReference type="RefSeq" id="XP_036371369.1">
    <property type="nucleotide sequence ID" value="XM_036515476.1"/>
</dbReference>
<dbReference type="GO" id="GO:0016567">
    <property type="term" value="P:protein ubiquitination"/>
    <property type="evidence" value="ECO:0007669"/>
    <property type="project" value="InterPro"/>
</dbReference>
<evidence type="ECO:0000313" key="15">
    <source>
        <dbReference type="RefSeq" id="XP_036371365.1"/>
    </source>
</evidence>
<dbReference type="InterPro" id="IPR002110">
    <property type="entry name" value="Ankyrin_rpt"/>
</dbReference>
<accession>A0A7E6FUP9</accession>
<evidence type="ECO:0000256" key="10">
    <source>
        <dbReference type="PROSITE-ProRule" id="PRU00175"/>
    </source>
</evidence>
<feature type="region of interest" description="Disordered" evidence="11">
    <location>
        <begin position="1179"/>
        <end position="1199"/>
    </location>
</feature>
<gene>
    <name evidence="15 16 17 18" type="primary">LOC115223791</name>
</gene>
<reference evidence="15 16" key="1">
    <citation type="submission" date="2025-08" db="UniProtKB">
        <authorList>
            <consortium name="RefSeq"/>
        </authorList>
    </citation>
    <scope>IDENTIFICATION</scope>
</reference>
<feature type="domain" description="RING-type" evidence="12">
    <location>
        <begin position="307"/>
        <end position="353"/>
    </location>
</feature>
<dbReference type="RefSeq" id="XP_036371371.1">
    <property type="nucleotide sequence ID" value="XM_036515478.1"/>
</dbReference>
<keyword evidence="7" id="KW-0833">Ubl conjugation pathway</keyword>
<dbReference type="InterPro" id="IPR013083">
    <property type="entry name" value="Znf_RING/FYVE/PHD"/>
</dbReference>
<evidence type="ECO:0000313" key="17">
    <source>
        <dbReference type="RefSeq" id="XP_036371371.1"/>
    </source>
</evidence>
<dbReference type="InterPro" id="IPR047564">
    <property type="entry name" value="Rcat_RBR_ANKIB1"/>
</dbReference>
<dbReference type="GO" id="GO:0008270">
    <property type="term" value="F:zinc ion binding"/>
    <property type="evidence" value="ECO:0007669"/>
    <property type="project" value="UniProtKB-KW"/>
</dbReference>
<dbReference type="SMART" id="SM00248">
    <property type="entry name" value="ANK"/>
    <property type="match status" value="2"/>
</dbReference>
<evidence type="ECO:0000313" key="18">
    <source>
        <dbReference type="RefSeq" id="XP_036371374.1"/>
    </source>
</evidence>
<dbReference type="EC" id="2.3.2.31" evidence="2"/>
<dbReference type="InterPro" id="IPR001841">
    <property type="entry name" value="Znf_RING"/>
</dbReference>
<dbReference type="Proteomes" id="UP000515154">
    <property type="component" value="Linkage group LG2"/>
</dbReference>
<evidence type="ECO:0000313" key="14">
    <source>
        <dbReference type="Proteomes" id="UP000515154"/>
    </source>
</evidence>
<feature type="compositionally biased region" description="Polar residues" evidence="11">
    <location>
        <begin position="930"/>
        <end position="943"/>
    </location>
</feature>
<evidence type="ECO:0000256" key="7">
    <source>
        <dbReference type="ARBA" id="ARBA00022786"/>
    </source>
</evidence>
<evidence type="ECO:0000256" key="2">
    <source>
        <dbReference type="ARBA" id="ARBA00012251"/>
    </source>
</evidence>
<sequence length="1262" mass="142491">MGSSSSKFRKYLQNGDEIAALNVYNGNNEFRKSLDPNSSYGDSCNHETPVHYASRHGMRTLLRIFLHNHHGNPNKTNSRKETALHYVCQERNSQYYTVRQRRCDCLNLILQWRGATLKDGQTEKVDLAAQDEKLNTALHYASSSGLKNCVELLVQNGSPLFIENVDQLTPCDIAEKNGHGDIALFLESKMVFSNEGSQEDHEEVVIPVSDTEEYSGLRTQDLQEVKDQLLVETADMLSVPLFTAEALLRNHEWSRETLLEAWMTDPFACCEKCGVTPPPSLYSDQPILPETLNSPTTSEPPEQDAICDICTCTFMMSEEPVHMPCEHRFCRSCWEQYLNLKIQEGDAHHITCPGYDCSRLVPVDVIENVVSRPMARRYLQFDIKAFVDSNPSMKWCPYPGCARAVHLPEIENNTGSNSLLSTVKIPEDTSRAVDCGNGHYFCWNCLGEAHEPCCCDNWKQWHQKIAEIKPEQFIPSHYHLTGYLVDQQKRSIEYVPNFKQKINGTEVETEAAANCLWLVTNSKPCPNCKSPIQKNEGCNHMKCSKCKYDFCWVCLEQWKRHNSSTGGYFKCNRYEAVKKVEQQTQLLLSEAQARNTQMQELNRFVHFYTRFKNHENSYKLEVPLLNTAKEKMMKLAEAVTDHVSAKLETKFVEDAVHQLLKARCVLKCSYVYAYYLDGPGYKKIVFECMQTELEECTEILSQIVNRLYLRTPRRRIIEQAHIVQRKRHEFIAAIVKGLVPPETPPAMRKRKRKKYSIDLEDEELRKAILASIQEVDPANPWIKDASGRHTNVMAVLDWPDSDSDSSEADTTGTSLKSIGKCSRSGCNRLQALNPRTGILHDHCSLHCLHLDHQKNNSKQQDGLPEVFLDEQMELLRALEMSRLQYMRETGLLNIPQANSEIDINSLDAQDNGFSTAAPNPGLNESHDTNMSEPLTTNQTDQNSSNEFSHQLQTMLSNILNEAVEQMQSNSSDVWVKRDLSKTENVDPATPVKSPSSNENILSRSCNSKMSLQSEIATEELEQLGAYAGAQTKPLPVSPPSTNSCFGIIKDLSVTNILATDEDKTNSFLNKDFSFGIKKNEISTQFQDASISQSRSKSFDSSTELNQSLDISANNCLKKVEMTADCSDGENEKPTGKSNFVEKAQNTVKHFDTDCVSLLEISQNLLHMTESLFENSEQDIAVDSSTEGPNETNTLKSPEASTRDLTVNDLNTVRNGNEDQVEEGYGNQCTASCDPAVSQEVTTRPNNTTKDHNEESNGQYFSV</sequence>
<feature type="region of interest" description="Disordered" evidence="11">
    <location>
        <begin position="909"/>
        <end position="943"/>
    </location>
</feature>
<feature type="domain" description="RING-type" evidence="13">
    <location>
        <begin position="303"/>
        <end position="575"/>
    </location>
</feature>
<proteinExistence type="predicted"/>
<evidence type="ECO:0000259" key="13">
    <source>
        <dbReference type="PROSITE" id="PS51873"/>
    </source>
</evidence>
<dbReference type="InterPro" id="IPR045840">
    <property type="entry name" value="Ariadne"/>
</dbReference>
<dbReference type="SUPFAM" id="SSF57850">
    <property type="entry name" value="RING/U-box"/>
    <property type="match status" value="2"/>
</dbReference>
<dbReference type="Pfam" id="PF01485">
    <property type="entry name" value="IBR"/>
    <property type="match status" value="1"/>
</dbReference>
<dbReference type="Gene3D" id="1.20.120.1750">
    <property type="match status" value="1"/>
</dbReference>
<evidence type="ECO:0000256" key="1">
    <source>
        <dbReference type="ARBA" id="ARBA00001798"/>
    </source>
</evidence>
<evidence type="ECO:0000256" key="4">
    <source>
        <dbReference type="ARBA" id="ARBA00022723"/>
    </source>
</evidence>
<evidence type="ECO:0000256" key="11">
    <source>
        <dbReference type="SAM" id="MobiDB-lite"/>
    </source>
</evidence>
<dbReference type="RefSeq" id="XP_036371374.1">
    <property type="nucleotide sequence ID" value="XM_036515481.1"/>
</dbReference>
<keyword evidence="6 10" id="KW-0863">Zinc-finger</keyword>
<dbReference type="InterPro" id="IPR036770">
    <property type="entry name" value="Ankyrin_rpt-contain_sf"/>
</dbReference>
<evidence type="ECO:0000313" key="16">
    <source>
        <dbReference type="RefSeq" id="XP_036371369.1"/>
    </source>
</evidence>
<evidence type="ECO:0000256" key="3">
    <source>
        <dbReference type="ARBA" id="ARBA00022679"/>
    </source>
</evidence>
<feature type="region of interest" description="Disordered" evidence="11">
    <location>
        <begin position="1238"/>
        <end position="1262"/>
    </location>
</feature>
<dbReference type="Pfam" id="PF22191">
    <property type="entry name" value="IBR_1"/>
    <property type="match status" value="1"/>
</dbReference>
<dbReference type="Gene3D" id="1.25.40.20">
    <property type="entry name" value="Ankyrin repeat-containing domain"/>
    <property type="match status" value="1"/>
</dbReference>
<dbReference type="InterPro" id="IPR047563">
    <property type="entry name" value="RING-HC_RBR_ANKIB1"/>
</dbReference>
<keyword evidence="4" id="KW-0479">Metal-binding</keyword>
<dbReference type="SMART" id="SM00647">
    <property type="entry name" value="IBR"/>
    <property type="match status" value="2"/>
</dbReference>
<evidence type="ECO:0000256" key="5">
    <source>
        <dbReference type="ARBA" id="ARBA00022737"/>
    </source>
</evidence>
<dbReference type="InterPro" id="IPR031127">
    <property type="entry name" value="E3_UB_ligase_RBR"/>
</dbReference>
<protein>
    <recommendedName>
        <fullName evidence="2">RBR-type E3 ubiquitin transferase</fullName>
        <ecNumber evidence="2">2.3.2.31</ecNumber>
    </recommendedName>
</protein>
<dbReference type="PROSITE" id="PS51873">
    <property type="entry name" value="TRIAD"/>
    <property type="match status" value="1"/>
</dbReference>
<dbReference type="AlphaFoldDB" id="A0A7E6FUP9"/>
<dbReference type="CDD" id="cd20346">
    <property type="entry name" value="BRcat_RBR_ANKIB1"/>
    <property type="match status" value="1"/>
</dbReference>
<dbReference type="FunFam" id="1.25.40.20:FF:000040">
    <property type="entry name" value="RBR-type E3 ubiquitin transferase"/>
    <property type="match status" value="1"/>
</dbReference>
<keyword evidence="9" id="KW-0040">ANK repeat</keyword>
<feature type="compositionally biased region" description="Polar residues" evidence="11">
    <location>
        <begin position="1182"/>
        <end position="1199"/>
    </location>
</feature>
<organism evidence="14 15">
    <name type="scientific">Octopus sinensis</name>
    <name type="common">East Asian common octopus</name>
    <dbReference type="NCBI Taxonomy" id="2607531"/>
    <lineage>
        <taxon>Eukaryota</taxon>
        <taxon>Metazoa</taxon>
        <taxon>Spiralia</taxon>
        <taxon>Lophotrochozoa</taxon>
        <taxon>Mollusca</taxon>
        <taxon>Cephalopoda</taxon>
        <taxon>Coleoidea</taxon>
        <taxon>Octopodiformes</taxon>
        <taxon>Octopoda</taxon>
        <taxon>Incirrata</taxon>
        <taxon>Octopodidae</taxon>
        <taxon>Octopus</taxon>
    </lineage>
</organism>
<name>A0A7E6FUP9_9MOLL</name>
<evidence type="ECO:0000256" key="8">
    <source>
        <dbReference type="ARBA" id="ARBA00022833"/>
    </source>
</evidence>
<keyword evidence="3" id="KW-0808">Transferase</keyword>
<evidence type="ECO:0000256" key="6">
    <source>
        <dbReference type="ARBA" id="ARBA00022771"/>
    </source>
</evidence>
<dbReference type="InterPro" id="IPR044066">
    <property type="entry name" value="TRIAD_supradom"/>
</dbReference>
<feature type="repeat" description="ANK" evidence="9">
    <location>
        <begin position="133"/>
        <end position="165"/>
    </location>
</feature>
<dbReference type="CDD" id="cd20361">
    <property type="entry name" value="Rcat_RBR_ANKIB1"/>
    <property type="match status" value="1"/>
</dbReference>
<dbReference type="PANTHER" id="PTHR11685">
    <property type="entry name" value="RBR FAMILY RING FINGER AND IBR DOMAIN-CONTAINING"/>
    <property type="match status" value="1"/>
</dbReference>
<dbReference type="RefSeq" id="XP_036371365.1">
    <property type="nucleotide sequence ID" value="XM_036515472.1"/>
</dbReference>
<dbReference type="Gene3D" id="3.30.40.10">
    <property type="entry name" value="Zinc/RING finger domain, C3HC4 (zinc finger)"/>
    <property type="match status" value="1"/>
</dbReference>
<dbReference type="Pfam" id="PF19422">
    <property type="entry name" value="Ariadne"/>
    <property type="match status" value="1"/>
</dbReference>
<dbReference type="PROSITE" id="PS50089">
    <property type="entry name" value="ZF_RING_2"/>
    <property type="match status" value="1"/>
</dbReference>
<feature type="compositionally biased region" description="Polar residues" evidence="11">
    <location>
        <begin position="1238"/>
        <end position="1247"/>
    </location>
</feature>
<dbReference type="Pfam" id="PF12796">
    <property type="entry name" value="Ank_2"/>
    <property type="match status" value="1"/>
</dbReference>
<dbReference type="SUPFAM" id="SSF48403">
    <property type="entry name" value="Ankyrin repeat"/>
    <property type="match status" value="1"/>
</dbReference>
<dbReference type="GO" id="GO:0061630">
    <property type="term" value="F:ubiquitin protein ligase activity"/>
    <property type="evidence" value="ECO:0007669"/>
    <property type="project" value="UniProtKB-EC"/>
</dbReference>
<dbReference type="PROSITE" id="PS50088">
    <property type="entry name" value="ANK_REPEAT"/>
    <property type="match status" value="1"/>
</dbReference>
<evidence type="ECO:0000256" key="9">
    <source>
        <dbReference type="PROSITE-ProRule" id="PRU00023"/>
    </source>
</evidence>
<comment type="catalytic activity">
    <reaction evidence="1">
        <text>[E2 ubiquitin-conjugating enzyme]-S-ubiquitinyl-L-cysteine + [acceptor protein]-L-lysine = [E2 ubiquitin-conjugating enzyme]-L-cysteine + [acceptor protein]-N(6)-ubiquitinyl-L-lysine.</text>
        <dbReference type="EC" id="2.3.2.31"/>
    </reaction>
</comment>
<dbReference type="InterPro" id="IPR002867">
    <property type="entry name" value="IBR_dom"/>
</dbReference>
<dbReference type="CDD" id="cd16774">
    <property type="entry name" value="RING-HC_RBR_ANKIB1"/>
    <property type="match status" value="1"/>
</dbReference>
<keyword evidence="5" id="KW-0677">Repeat</keyword>
<evidence type="ECO:0000259" key="12">
    <source>
        <dbReference type="PROSITE" id="PS50089"/>
    </source>
</evidence>